<evidence type="ECO:0000256" key="3">
    <source>
        <dbReference type="ARBA" id="ARBA00023163"/>
    </source>
</evidence>
<dbReference type="GO" id="GO:0045892">
    <property type="term" value="P:negative regulation of DNA-templated transcription"/>
    <property type="evidence" value="ECO:0007669"/>
    <property type="project" value="TreeGrafter"/>
</dbReference>
<evidence type="ECO:0000256" key="2">
    <source>
        <dbReference type="ARBA" id="ARBA00023125"/>
    </source>
</evidence>
<dbReference type="SMART" id="SM00345">
    <property type="entry name" value="HTH_GNTR"/>
    <property type="match status" value="1"/>
</dbReference>
<evidence type="ECO:0000313" key="5">
    <source>
        <dbReference type="EMBL" id="ACU71799.1"/>
    </source>
</evidence>
<dbReference type="SUPFAM" id="SSF46785">
    <property type="entry name" value="Winged helix' DNA-binding domain"/>
    <property type="match status" value="1"/>
</dbReference>
<organism evidence="5 6">
    <name type="scientific">Catenulispora acidiphila (strain DSM 44928 / JCM 14897 / NBRC 102108 / NRRL B-24433 / ID139908)</name>
    <dbReference type="NCBI Taxonomy" id="479433"/>
    <lineage>
        <taxon>Bacteria</taxon>
        <taxon>Bacillati</taxon>
        <taxon>Actinomycetota</taxon>
        <taxon>Actinomycetes</taxon>
        <taxon>Catenulisporales</taxon>
        <taxon>Catenulisporaceae</taxon>
        <taxon>Catenulispora</taxon>
    </lineage>
</organism>
<dbReference type="Gene3D" id="1.10.10.10">
    <property type="entry name" value="Winged helix-like DNA-binding domain superfamily/Winged helix DNA-binding domain"/>
    <property type="match status" value="1"/>
</dbReference>
<keyword evidence="3" id="KW-0804">Transcription</keyword>
<dbReference type="InterPro" id="IPR011663">
    <property type="entry name" value="UTRA"/>
</dbReference>
<keyword evidence="6" id="KW-1185">Reference proteome</keyword>
<dbReference type="AlphaFoldDB" id="C7Q2Q7"/>
<keyword evidence="2" id="KW-0238">DNA-binding</keyword>
<accession>C7Q2Q7</accession>
<dbReference type="InterPro" id="IPR028978">
    <property type="entry name" value="Chorismate_lyase_/UTRA_dom_sf"/>
</dbReference>
<dbReference type="PANTHER" id="PTHR44846">
    <property type="entry name" value="MANNOSYL-D-GLYCERATE TRANSPORT/METABOLISM SYSTEM REPRESSOR MNGR-RELATED"/>
    <property type="match status" value="1"/>
</dbReference>
<dbReference type="InParanoid" id="C7Q2Q7"/>
<dbReference type="CDD" id="cd07377">
    <property type="entry name" value="WHTH_GntR"/>
    <property type="match status" value="1"/>
</dbReference>
<feature type="domain" description="HTH gntR-type" evidence="4">
    <location>
        <begin position="10"/>
        <end position="76"/>
    </location>
</feature>
<keyword evidence="1" id="KW-0805">Transcription regulation</keyword>
<dbReference type="KEGG" id="cai:Caci_2890"/>
<evidence type="ECO:0000256" key="1">
    <source>
        <dbReference type="ARBA" id="ARBA00023015"/>
    </source>
</evidence>
<dbReference type="InterPro" id="IPR036388">
    <property type="entry name" value="WH-like_DNA-bd_sf"/>
</dbReference>
<dbReference type="Pfam" id="PF00392">
    <property type="entry name" value="GntR"/>
    <property type="match status" value="1"/>
</dbReference>
<dbReference type="Proteomes" id="UP000000851">
    <property type="component" value="Chromosome"/>
</dbReference>
<dbReference type="InterPro" id="IPR050679">
    <property type="entry name" value="Bact_HTH_transcr_reg"/>
</dbReference>
<dbReference type="STRING" id="479433.Caci_2890"/>
<gene>
    <name evidence="5" type="ordered locus">Caci_2890</name>
</gene>
<dbReference type="OrthoDB" id="3214900at2"/>
<proteinExistence type="predicted"/>
<dbReference type="SUPFAM" id="SSF64288">
    <property type="entry name" value="Chorismate lyase-like"/>
    <property type="match status" value="1"/>
</dbReference>
<evidence type="ECO:0000259" key="4">
    <source>
        <dbReference type="PROSITE" id="PS50949"/>
    </source>
</evidence>
<dbReference type="PROSITE" id="PS50949">
    <property type="entry name" value="HTH_GNTR"/>
    <property type="match status" value="1"/>
</dbReference>
<dbReference type="SMART" id="SM00866">
    <property type="entry name" value="UTRA"/>
    <property type="match status" value="1"/>
</dbReference>
<dbReference type="eggNOG" id="COG2188">
    <property type="taxonomic scope" value="Bacteria"/>
</dbReference>
<protein>
    <submittedName>
        <fullName evidence="5">Transcriptional regulator, GntR family</fullName>
    </submittedName>
</protein>
<dbReference type="PANTHER" id="PTHR44846:SF17">
    <property type="entry name" value="GNTR-FAMILY TRANSCRIPTIONAL REGULATOR"/>
    <property type="match status" value="1"/>
</dbReference>
<dbReference type="InterPro" id="IPR000524">
    <property type="entry name" value="Tscrpt_reg_HTH_GntR"/>
</dbReference>
<sequence>MTDDSYSDPRPRREQIAADIRAVILAGKYPDMLPGVKILAEWYDTTVNTVQHALEILKGEGLIRSEKGKGTEVIAEPRTPVLADPDPQLDIYRYDTLAVDVLQVAVPERARQERMEEADAETIPGDVAKLLGLGPNGQAVRRFRVMRVRETDEPVEVDWSYYPIEIAAGTRIALPGSIKGGVQKILDGMHLPAVDYEDRVSTRVPTTQELELLHLPPFVSVLQTLRIVWSRGGKPIEATVMVKGGHRFELLYRRSTH</sequence>
<reference evidence="5 6" key="1">
    <citation type="journal article" date="2009" name="Stand. Genomic Sci.">
        <title>Complete genome sequence of Catenulispora acidiphila type strain (ID 139908).</title>
        <authorList>
            <person name="Copeland A."/>
            <person name="Lapidus A."/>
            <person name="Glavina Del Rio T."/>
            <person name="Nolan M."/>
            <person name="Lucas S."/>
            <person name="Chen F."/>
            <person name="Tice H."/>
            <person name="Cheng J.F."/>
            <person name="Bruce D."/>
            <person name="Goodwin L."/>
            <person name="Pitluck S."/>
            <person name="Mikhailova N."/>
            <person name="Pati A."/>
            <person name="Ivanova N."/>
            <person name="Mavromatis K."/>
            <person name="Chen A."/>
            <person name="Palaniappan K."/>
            <person name="Chain P."/>
            <person name="Land M."/>
            <person name="Hauser L."/>
            <person name="Chang Y.J."/>
            <person name="Jeffries C.D."/>
            <person name="Chertkov O."/>
            <person name="Brettin T."/>
            <person name="Detter J.C."/>
            <person name="Han C."/>
            <person name="Ali Z."/>
            <person name="Tindall B.J."/>
            <person name="Goker M."/>
            <person name="Bristow J."/>
            <person name="Eisen J.A."/>
            <person name="Markowitz V."/>
            <person name="Hugenholtz P."/>
            <person name="Kyrpides N.C."/>
            <person name="Klenk H.P."/>
        </authorList>
    </citation>
    <scope>NUCLEOTIDE SEQUENCE [LARGE SCALE GENOMIC DNA]</scope>
    <source>
        <strain evidence="6">DSM 44928 / JCM 14897 / NBRC 102108 / NRRL B-24433 / ID139908</strain>
    </source>
</reference>
<dbReference type="Gene3D" id="3.40.1410.10">
    <property type="entry name" value="Chorismate lyase-like"/>
    <property type="match status" value="1"/>
</dbReference>
<dbReference type="InterPro" id="IPR036390">
    <property type="entry name" value="WH_DNA-bd_sf"/>
</dbReference>
<dbReference type="Pfam" id="PF07702">
    <property type="entry name" value="UTRA"/>
    <property type="match status" value="1"/>
</dbReference>
<dbReference type="EMBL" id="CP001700">
    <property type="protein sequence ID" value="ACU71799.1"/>
    <property type="molecule type" value="Genomic_DNA"/>
</dbReference>
<dbReference type="RefSeq" id="WP_012787092.1">
    <property type="nucleotide sequence ID" value="NC_013131.1"/>
</dbReference>
<dbReference type="HOGENOM" id="CLU_063236_8_1_11"/>
<dbReference type="GO" id="GO:0003700">
    <property type="term" value="F:DNA-binding transcription factor activity"/>
    <property type="evidence" value="ECO:0007669"/>
    <property type="project" value="InterPro"/>
</dbReference>
<evidence type="ECO:0000313" key="6">
    <source>
        <dbReference type="Proteomes" id="UP000000851"/>
    </source>
</evidence>
<dbReference type="GO" id="GO:0003677">
    <property type="term" value="F:DNA binding"/>
    <property type="evidence" value="ECO:0007669"/>
    <property type="project" value="UniProtKB-KW"/>
</dbReference>
<name>C7Q2Q7_CATAD</name>